<dbReference type="EMBL" id="CAXDID020000487">
    <property type="protein sequence ID" value="CAL6096634.1"/>
    <property type="molecule type" value="Genomic_DNA"/>
</dbReference>
<reference evidence="2 3" key="2">
    <citation type="submission" date="2024-07" db="EMBL/GenBank/DDBJ databases">
        <authorList>
            <person name="Akdeniz Z."/>
        </authorList>
    </citation>
    <scope>NUCLEOTIDE SEQUENCE [LARGE SCALE GENOMIC DNA]</scope>
</reference>
<sequence>MNQTAKLRCGQLVGDIMQIMHTKYFDSNLLFWPQIAWLLVHAAIDPIPQCINCYQIKQLLIEKAYYPNSRVRKYYVKSKPNSYSRTRQLHFQIKQNPKCSFNSNVSWTMAKMFIPWSKCSFHVCYGQIVHFQHIHIFVQITLSCLASTSK</sequence>
<name>A0AA86NA62_9EUKA</name>
<proteinExistence type="predicted"/>
<dbReference type="Proteomes" id="UP001642409">
    <property type="component" value="Unassembled WGS sequence"/>
</dbReference>
<evidence type="ECO:0000313" key="1">
    <source>
        <dbReference type="EMBL" id="CAI9915967.1"/>
    </source>
</evidence>
<evidence type="ECO:0000313" key="3">
    <source>
        <dbReference type="Proteomes" id="UP001642409"/>
    </source>
</evidence>
<accession>A0AA86NA62</accession>
<organism evidence="1">
    <name type="scientific">Hexamita inflata</name>
    <dbReference type="NCBI Taxonomy" id="28002"/>
    <lineage>
        <taxon>Eukaryota</taxon>
        <taxon>Metamonada</taxon>
        <taxon>Diplomonadida</taxon>
        <taxon>Hexamitidae</taxon>
        <taxon>Hexamitinae</taxon>
        <taxon>Hexamita</taxon>
    </lineage>
</organism>
<protein>
    <submittedName>
        <fullName evidence="2">Hypothetical_protein</fullName>
    </submittedName>
</protein>
<evidence type="ECO:0000313" key="2">
    <source>
        <dbReference type="EMBL" id="CAL6096634.1"/>
    </source>
</evidence>
<gene>
    <name evidence="1" type="ORF">HINF_LOCUS3612</name>
    <name evidence="2" type="ORF">HINF_LOCUS68523</name>
</gene>
<dbReference type="EMBL" id="CATOUU010000085">
    <property type="protein sequence ID" value="CAI9915967.1"/>
    <property type="molecule type" value="Genomic_DNA"/>
</dbReference>
<comment type="caution">
    <text evidence="1">The sequence shown here is derived from an EMBL/GenBank/DDBJ whole genome shotgun (WGS) entry which is preliminary data.</text>
</comment>
<reference evidence="1" key="1">
    <citation type="submission" date="2023-06" db="EMBL/GenBank/DDBJ databases">
        <authorList>
            <person name="Kurt Z."/>
        </authorList>
    </citation>
    <scope>NUCLEOTIDE SEQUENCE</scope>
</reference>
<keyword evidence="3" id="KW-1185">Reference proteome</keyword>
<dbReference type="AlphaFoldDB" id="A0AA86NA62"/>